<comment type="caution">
    <text evidence="10">The sequence shown here is derived from an EMBL/GenBank/DDBJ whole genome shotgun (WGS) entry which is preliminary data.</text>
</comment>
<dbReference type="OrthoDB" id="9802426at2"/>
<dbReference type="SUPFAM" id="SSF52172">
    <property type="entry name" value="CheY-like"/>
    <property type="match status" value="1"/>
</dbReference>
<evidence type="ECO:0000259" key="9">
    <source>
        <dbReference type="PROSITE" id="PS51755"/>
    </source>
</evidence>
<dbReference type="SMART" id="SM00448">
    <property type="entry name" value="REC"/>
    <property type="match status" value="1"/>
</dbReference>
<dbReference type="Gene3D" id="3.40.50.2300">
    <property type="match status" value="1"/>
</dbReference>
<dbReference type="PROSITE" id="PS50110">
    <property type="entry name" value="RESPONSE_REGULATORY"/>
    <property type="match status" value="1"/>
</dbReference>
<sequence>MRILIIEDNKDIVANLFGFLEPKGYVLDTAANGYGGLALATEHEYDAVVLDVMLPGLNGLELCRKLRGELGKSTPVLMLTARDTLEDKVAGFESGADDYLVKPFSLVELEIRLRALIRRARGVQAKAPVLQFGDLTFDTVNYEARRAGRPVTLTRTGYTILKSLMRDAPHIVTRDTLEHDVWGDEPPDSDALRTHIHALRQALDKPYPFAMLRTIPGIGYKLVNSDDES</sequence>
<keyword evidence="3" id="KW-0805">Transcription regulation</keyword>
<evidence type="ECO:0000256" key="7">
    <source>
        <dbReference type="PROSITE-ProRule" id="PRU01091"/>
    </source>
</evidence>
<feature type="DNA-binding region" description="OmpR/PhoB-type" evidence="7">
    <location>
        <begin position="127"/>
        <end position="224"/>
    </location>
</feature>
<accession>A0A6L6QQ23</accession>
<gene>
    <name evidence="10" type="ORF">GM658_27975</name>
</gene>
<evidence type="ECO:0000256" key="6">
    <source>
        <dbReference type="PROSITE-ProRule" id="PRU00169"/>
    </source>
</evidence>
<dbReference type="RefSeq" id="WP_155457395.1">
    <property type="nucleotide sequence ID" value="NZ_WNKX01000046.1"/>
</dbReference>
<dbReference type="EMBL" id="WNKX01000046">
    <property type="protein sequence ID" value="MTW14459.1"/>
    <property type="molecule type" value="Genomic_DNA"/>
</dbReference>
<dbReference type="Gene3D" id="1.10.10.10">
    <property type="entry name" value="Winged helix-like DNA-binding domain superfamily/Winged helix DNA-binding domain"/>
    <property type="match status" value="1"/>
</dbReference>
<feature type="domain" description="Response regulatory" evidence="8">
    <location>
        <begin position="2"/>
        <end position="117"/>
    </location>
</feature>
<keyword evidence="1 6" id="KW-0597">Phosphoprotein</keyword>
<evidence type="ECO:0000313" key="10">
    <source>
        <dbReference type="EMBL" id="MTW14459.1"/>
    </source>
</evidence>
<dbReference type="PROSITE" id="PS51755">
    <property type="entry name" value="OMPR_PHOB"/>
    <property type="match status" value="1"/>
</dbReference>
<dbReference type="InterPro" id="IPR036388">
    <property type="entry name" value="WH-like_DNA-bd_sf"/>
</dbReference>
<organism evidence="10 11">
    <name type="scientific">Massilia eburnea</name>
    <dbReference type="NCBI Taxonomy" id="1776165"/>
    <lineage>
        <taxon>Bacteria</taxon>
        <taxon>Pseudomonadati</taxon>
        <taxon>Pseudomonadota</taxon>
        <taxon>Betaproteobacteria</taxon>
        <taxon>Burkholderiales</taxon>
        <taxon>Oxalobacteraceae</taxon>
        <taxon>Telluria group</taxon>
        <taxon>Massilia</taxon>
    </lineage>
</organism>
<dbReference type="GO" id="GO:0000976">
    <property type="term" value="F:transcription cis-regulatory region binding"/>
    <property type="evidence" value="ECO:0007669"/>
    <property type="project" value="TreeGrafter"/>
</dbReference>
<evidence type="ECO:0000256" key="3">
    <source>
        <dbReference type="ARBA" id="ARBA00023015"/>
    </source>
</evidence>
<dbReference type="PANTHER" id="PTHR48111:SF22">
    <property type="entry name" value="REGULATOR OF RPOS"/>
    <property type="match status" value="1"/>
</dbReference>
<evidence type="ECO:0000256" key="2">
    <source>
        <dbReference type="ARBA" id="ARBA00023012"/>
    </source>
</evidence>
<evidence type="ECO:0000313" key="11">
    <source>
        <dbReference type="Proteomes" id="UP000472320"/>
    </source>
</evidence>
<reference evidence="10 11" key="1">
    <citation type="submission" date="2019-11" db="EMBL/GenBank/DDBJ databases">
        <title>Type strains purchased from KCTC, JCM and DSMZ.</title>
        <authorList>
            <person name="Lu H."/>
        </authorList>
    </citation>
    <scope>NUCLEOTIDE SEQUENCE [LARGE SCALE GENOMIC DNA]</scope>
    <source>
        <strain evidence="10 11">JCM 31587</strain>
    </source>
</reference>
<dbReference type="InterPro" id="IPR011006">
    <property type="entry name" value="CheY-like_superfamily"/>
</dbReference>
<dbReference type="GO" id="GO:0006355">
    <property type="term" value="P:regulation of DNA-templated transcription"/>
    <property type="evidence" value="ECO:0007669"/>
    <property type="project" value="InterPro"/>
</dbReference>
<dbReference type="SMART" id="SM00862">
    <property type="entry name" value="Trans_reg_C"/>
    <property type="match status" value="1"/>
</dbReference>
<dbReference type="FunFam" id="3.40.50.2300:FF:000001">
    <property type="entry name" value="DNA-binding response regulator PhoB"/>
    <property type="match status" value="1"/>
</dbReference>
<dbReference type="InterPro" id="IPR001867">
    <property type="entry name" value="OmpR/PhoB-type_DNA-bd"/>
</dbReference>
<dbReference type="CDD" id="cd00383">
    <property type="entry name" value="trans_reg_C"/>
    <property type="match status" value="1"/>
</dbReference>
<dbReference type="GO" id="GO:0032993">
    <property type="term" value="C:protein-DNA complex"/>
    <property type="evidence" value="ECO:0007669"/>
    <property type="project" value="TreeGrafter"/>
</dbReference>
<evidence type="ECO:0000259" key="8">
    <source>
        <dbReference type="PROSITE" id="PS50110"/>
    </source>
</evidence>
<dbReference type="Proteomes" id="UP000472320">
    <property type="component" value="Unassembled WGS sequence"/>
</dbReference>
<dbReference type="Pfam" id="PF00072">
    <property type="entry name" value="Response_reg"/>
    <property type="match status" value="1"/>
</dbReference>
<dbReference type="Gene3D" id="6.10.250.690">
    <property type="match status" value="1"/>
</dbReference>
<dbReference type="InterPro" id="IPR016032">
    <property type="entry name" value="Sig_transdc_resp-reg_C-effctor"/>
</dbReference>
<feature type="domain" description="OmpR/PhoB-type" evidence="9">
    <location>
        <begin position="127"/>
        <end position="224"/>
    </location>
</feature>
<evidence type="ECO:0000256" key="1">
    <source>
        <dbReference type="ARBA" id="ARBA00022553"/>
    </source>
</evidence>
<evidence type="ECO:0000256" key="5">
    <source>
        <dbReference type="ARBA" id="ARBA00023163"/>
    </source>
</evidence>
<keyword evidence="11" id="KW-1185">Reference proteome</keyword>
<protein>
    <submittedName>
        <fullName evidence="10">Response regulator</fullName>
    </submittedName>
</protein>
<name>A0A6L6QQ23_9BURK</name>
<dbReference type="InterPro" id="IPR039420">
    <property type="entry name" value="WalR-like"/>
</dbReference>
<keyword evidence="4 7" id="KW-0238">DNA-binding</keyword>
<evidence type="ECO:0000256" key="4">
    <source>
        <dbReference type="ARBA" id="ARBA00023125"/>
    </source>
</evidence>
<proteinExistence type="predicted"/>
<dbReference type="Pfam" id="PF00486">
    <property type="entry name" value="Trans_reg_C"/>
    <property type="match status" value="1"/>
</dbReference>
<dbReference type="GO" id="GO:0005829">
    <property type="term" value="C:cytosol"/>
    <property type="evidence" value="ECO:0007669"/>
    <property type="project" value="TreeGrafter"/>
</dbReference>
<dbReference type="InterPro" id="IPR001789">
    <property type="entry name" value="Sig_transdc_resp-reg_receiver"/>
</dbReference>
<dbReference type="PANTHER" id="PTHR48111">
    <property type="entry name" value="REGULATOR OF RPOS"/>
    <property type="match status" value="1"/>
</dbReference>
<keyword evidence="5" id="KW-0804">Transcription</keyword>
<keyword evidence="2" id="KW-0902">Two-component regulatory system</keyword>
<dbReference type="AlphaFoldDB" id="A0A6L6QQ23"/>
<dbReference type="GO" id="GO:0000156">
    <property type="term" value="F:phosphorelay response regulator activity"/>
    <property type="evidence" value="ECO:0007669"/>
    <property type="project" value="TreeGrafter"/>
</dbReference>
<dbReference type="SUPFAM" id="SSF46894">
    <property type="entry name" value="C-terminal effector domain of the bipartite response regulators"/>
    <property type="match status" value="1"/>
</dbReference>
<dbReference type="CDD" id="cd17574">
    <property type="entry name" value="REC_OmpR"/>
    <property type="match status" value="1"/>
</dbReference>
<feature type="modified residue" description="4-aspartylphosphate" evidence="6">
    <location>
        <position position="51"/>
    </location>
</feature>